<protein>
    <recommendedName>
        <fullName evidence="1">Carrier domain-containing protein</fullName>
    </recommendedName>
</protein>
<gene>
    <name evidence="2" type="ORF">AQI94_40085</name>
</gene>
<dbReference type="Gene3D" id="1.10.1200.10">
    <property type="entry name" value="ACP-like"/>
    <property type="match status" value="1"/>
</dbReference>
<name>A0A117PNH0_9ACTN</name>
<dbReference type="AlphaFoldDB" id="A0A117PNH0"/>
<evidence type="ECO:0000259" key="1">
    <source>
        <dbReference type="PROSITE" id="PS50075"/>
    </source>
</evidence>
<sequence length="87" mass="9014">MTGSVTTMIIEILTGKFEIPAEEVSRGTVFDDLAVDSLALLEMSLILEKRLGVSIEEGVLHSQQTIDEAAQVVEGLGAPAATGSAAA</sequence>
<dbReference type="RefSeq" id="WP_051832913.1">
    <property type="nucleotide sequence ID" value="NZ_JBEYZI010000042.1"/>
</dbReference>
<dbReference type="InterPro" id="IPR009081">
    <property type="entry name" value="PP-bd_ACP"/>
</dbReference>
<feature type="domain" description="Carrier" evidence="1">
    <location>
        <begin position="1"/>
        <end position="77"/>
    </location>
</feature>
<dbReference type="OrthoDB" id="4319472at2"/>
<accession>A0A117PNH0</accession>
<organism evidence="2 3">
    <name type="scientific">Streptomyces pseudovenezuelae</name>
    <dbReference type="NCBI Taxonomy" id="67350"/>
    <lineage>
        <taxon>Bacteria</taxon>
        <taxon>Bacillati</taxon>
        <taxon>Actinomycetota</taxon>
        <taxon>Actinomycetes</taxon>
        <taxon>Kitasatosporales</taxon>
        <taxon>Streptomycetaceae</taxon>
        <taxon>Streptomyces</taxon>
        <taxon>Streptomyces aurantiacus group</taxon>
    </lineage>
</organism>
<dbReference type="SUPFAM" id="SSF47336">
    <property type="entry name" value="ACP-like"/>
    <property type="match status" value="1"/>
</dbReference>
<dbReference type="Pfam" id="PF00550">
    <property type="entry name" value="PP-binding"/>
    <property type="match status" value="1"/>
</dbReference>
<reference evidence="2 3" key="1">
    <citation type="submission" date="2015-10" db="EMBL/GenBank/DDBJ databases">
        <title>Draft genome sequence of Streptomyces pseudovenezuelae DSM 40212, type strain for the species Streptomyces pseudovenezuelae.</title>
        <authorList>
            <person name="Ruckert C."/>
            <person name="Winkler A."/>
            <person name="Kalinowski J."/>
            <person name="Kampfer P."/>
            <person name="Glaeser S."/>
        </authorList>
    </citation>
    <scope>NUCLEOTIDE SEQUENCE [LARGE SCALE GENOMIC DNA]</scope>
    <source>
        <strain evidence="2 3">DSM 40212</strain>
    </source>
</reference>
<dbReference type="PROSITE" id="PS50075">
    <property type="entry name" value="CARRIER"/>
    <property type="match status" value="1"/>
</dbReference>
<dbReference type="InterPro" id="IPR036736">
    <property type="entry name" value="ACP-like_sf"/>
</dbReference>
<proteinExistence type="predicted"/>
<dbReference type="Proteomes" id="UP000053039">
    <property type="component" value="Unassembled WGS sequence"/>
</dbReference>
<evidence type="ECO:0000313" key="3">
    <source>
        <dbReference type="Proteomes" id="UP000053039"/>
    </source>
</evidence>
<dbReference type="EMBL" id="LMWM01000050">
    <property type="protein sequence ID" value="KUM82955.1"/>
    <property type="molecule type" value="Genomic_DNA"/>
</dbReference>
<evidence type="ECO:0000313" key="2">
    <source>
        <dbReference type="EMBL" id="KUM82955.1"/>
    </source>
</evidence>
<comment type="caution">
    <text evidence="2">The sequence shown here is derived from an EMBL/GenBank/DDBJ whole genome shotgun (WGS) entry which is preliminary data.</text>
</comment>